<comment type="caution">
    <text evidence="2">The sequence shown here is derived from an EMBL/GenBank/DDBJ whole genome shotgun (WGS) entry which is preliminary data.</text>
</comment>
<name>A0ABX2BR26_9BURK</name>
<gene>
    <name evidence="2" type="ORF">GNZ12_18975</name>
</gene>
<dbReference type="InterPro" id="IPR011008">
    <property type="entry name" value="Dimeric_a/b-barrel"/>
</dbReference>
<evidence type="ECO:0000259" key="1">
    <source>
        <dbReference type="Pfam" id="PF07045"/>
    </source>
</evidence>
<sequence length="96" mass="10777">MTAYVVFTRERTTNQAELDTYARDAPGAAEGHNVSFLALYGKHEVLEGPTMEGAAVLRFPTIEEARRWYDSPAYQEASKHRHAGAEYRVFIVEGAE</sequence>
<evidence type="ECO:0000313" key="3">
    <source>
        <dbReference type="Proteomes" id="UP000652198"/>
    </source>
</evidence>
<dbReference type="Gene3D" id="3.30.70.100">
    <property type="match status" value="1"/>
</dbReference>
<dbReference type="Pfam" id="PF07045">
    <property type="entry name" value="DUF1330"/>
    <property type="match status" value="1"/>
</dbReference>
<dbReference type="SUPFAM" id="SSF54909">
    <property type="entry name" value="Dimeric alpha+beta barrel"/>
    <property type="match status" value="1"/>
</dbReference>
<organism evidence="2 3">
    <name type="scientific">Paraburkholderia solitsugae</name>
    <dbReference type="NCBI Taxonomy" id="2675748"/>
    <lineage>
        <taxon>Bacteria</taxon>
        <taxon>Pseudomonadati</taxon>
        <taxon>Pseudomonadota</taxon>
        <taxon>Betaproteobacteria</taxon>
        <taxon>Burkholderiales</taxon>
        <taxon>Burkholderiaceae</taxon>
        <taxon>Paraburkholderia</taxon>
    </lineage>
</organism>
<dbReference type="Proteomes" id="UP000652198">
    <property type="component" value="Unassembled WGS sequence"/>
</dbReference>
<accession>A0ABX2BR26</accession>
<dbReference type="PANTHER" id="PTHR41521:SF4">
    <property type="entry name" value="BLR0684 PROTEIN"/>
    <property type="match status" value="1"/>
</dbReference>
<dbReference type="PANTHER" id="PTHR41521">
    <property type="match status" value="1"/>
</dbReference>
<evidence type="ECO:0000313" key="2">
    <source>
        <dbReference type="EMBL" id="NPT43352.1"/>
    </source>
</evidence>
<keyword evidence="3" id="KW-1185">Reference proteome</keyword>
<proteinExistence type="predicted"/>
<reference evidence="2 3" key="1">
    <citation type="submission" date="2019-11" db="EMBL/GenBank/DDBJ databases">
        <title>Metabolism of dissolved organic matter in forest soils.</title>
        <authorList>
            <person name="Cyle K.T."/>
            <person name="Wilhelm R.C."/>
            <person name="Martinez C.E."/>
        </authorList>
    </citation>
    <scope>NUCLEOTIDE SEQUENCE [LARGE SCALE GENOMIC DNA]</scope>
    <source>
        <strain evidence="2 3">1N</strain>
    </source>
</reference>
<dbReference type="EMBL" id="WOEY01000075">
    <property type="protein sequence ID" value="NPT43352.1"/>
    <property type="molecule type" value="Genomic_DNA"/>
</dbReference>
<protein>
    <submittedName>
        <fullName evidence="2">DUF1330 domain-containing protein</fullName>
    </submittedName>
</protein>
<feature type="domain" description="DUF1330" evidence="1">
    <location>
        <begin position="2"/>
        <end position="94"/>
    </location>
</feature>
<dbReference type="InterPro" id="IPR010753">
    <property type="entry name" value="DUF1330"/>
</dbReference>